<dbReference type="EMBL" id="BARU01025236">
    <property type="protein sequence ID" value="GAH58557.1"/>
    <property type="molecule type" value="Genomic_DNA"/>
</dbReference>
<feature type="non-terminal residue" evidence="2">
    <location>
        <position position="1"/>
    </location>
</feature>
<feature type="domain" description="Neutral/alkaline non-lysosomal ceramidase N-terminal" evidence="1">
    <location>
        <begin position="10"/>
        <end position="208"/>
    </location>
</feature>
<dbReference type="Pfam" id="PF04734">
    <property type="entry name" value="Ceramidase_alk"/>
    <property type="match status" value="1"/>
</dbReference>
<evidence type="ECO:0000313" key="2">
    <source>
        <dbReference type="EMBL" id="GAH58557.1"/>
    </source>
</evidence>
<protein>
    <recommendedName>
        <fullName evidence="1">Neutral/alkaline non-lysosomal ceramidase N-terminal domain-containing protein</fullName>
    </recommendedName>
</protein>
<feature type="non-terminal residue" evidence="2">
    <location>
        <position position="274"/>
    </location>
</feature>
<reference evidence="2" key="1">
    <citation type="journal article" date="2014" name="Front. Microbiol.">
        <title>High frequency of phylogenetically diverse reductive dehalogenase-homologous genes in deep subseafloor sedimentary metagenomes.</title>
        <authorList>
            <person name="Kawai M."/>
            <person name="Futagami T."/>
            <person name="Toyoda A."/>
            <person name="Takaki Y."/>
            <person name="Nishi S."/>
            <person name="Hori S."/>
            <person name="Arai W."/>
            <person name="Tsubouchi T."/>
            <person name="Morono Y."/>
            <person name="Uchiyama I."/>
            <person name="Ito T."/>
            <person name="Fujiyama A."/>
            <person name="Inagaki F."/>
            <person name="Takami H."/>
        </authorList>
    </citation>
    <scope>NUCLEOTIDE SEQUENCE</scope>
    <source>
        <strain evidence="2">Expedition CK06-06</strain>
    </source>
</reference>
<gene>
    <name evidence="2" type="ORF">S03H2_40679</name>
</gene>
<organism evidence="2">
    <name type="scientific">marine sediment metagenome</name>
    <dbReference type="NCBI Taxonomy" id="412755"/>
    <lineage>
        <taxon>unclassified sequences</taxon>
        <taxon>metagenomes</taxon>
        <taxon>ecological metagenomes</taxon>
    </lineage>
</organism>
<comment type="caution">
    <text evidence="2">The sequence shown here is derived from an EMBL/GenBank/DDBJ whole genome shotgun (WGS) entry which is preliminary data.</text>
</comment>
<name>X1GN09_9ZZZZ</name>
<accession>X1GN09</accession>
<proteinExistence type="predicted"/>
<sequence length="274" mass="30412">ARTKPSEGKIHDLYAKALALEDVEGTRLVIVAVDLIGINREMRDWLEKEVNRRYQFDPARLLVNASHTHCGPVLRKSRHSIYGNSFYGLTPEQIQQCHEYSEHLQQKLVQLIGEALDKPAPARLAYTHARAGFAMNRRLKTERGYHISPNPDGPVDHDVPVLRVDSPDGKLRAVLFGYACHNTTLSFYKFCGDYSGFAQQYLEEAHPGATAFFITGCGGDQNPYPRGTLTLAQQHGRALANGVEAALLSRAKQVHGPVQAVLETVTLEFAEPPS</sequence>
<evidence type="ECO:0000259" key="1">
    <source>
        <dbReference type="Pfam" id="PF04734"/>
    </source>
</evidence>
<dbReference type="InterPro" id="IPR031329">
    <property type="entry name" value="NEUT/ALK_ceramidase_N"/>
</dbReference>
<dbReference type="AlphaFoldDB" id="X1GN09"/>